<dbReference type="PANTHER" id="PTHR18964:SF149">
    <property type="entry name" value="BIFUNCTIONAL UDP-N-ACETYLGLUCOSAMINE 2-EPIMERASE_N-ACETYLMANNOSAMINE KINASE"/>
    <property type="match status" value="1"/>
</dbReference>
<dbReference type="EMBL" id="JADPIE010000001">
    <property type="protein sequence ID" value="MBF8435742.1"/>
    <property type="molecule type" value="Genomic_DNA"/>
</dbReference>
<evidence type="ECO:0000256" key="1">
    <source>
        <dbReference type="ARBA" id="ARBA00006479"/>
    </source>
</evidence>
<dbReference type="InterPro" id="IPR049874">
    <property type="entry name" value="ROK_cs"/>
</dbReference>
<gene>
    <name evidence="2" type="ORF">I0Q91_01490</name>
</gene>
<sequence>MANYFVGVDLGGTKILTAVADQKGNILADVKMATEVEKGEEHIINNIDKSIRTAVGKAELGLEEIKRIGVGSPGPLSIKKGIVYETSNLPFENFPIVEMLESKVNIPVVLENDANAAALGEKLFGAGIDSEFMAYITISTGIGGGLVFGEKVFHGSNDGAGEVGHMIIEPSGPTCGFGQHRGCLEAMASGTAIIRDVKNELRNDLNKSLKNYQGKIEDIDGYDIAKAARDGDELAIKIYQEAGRYLGIGVANLINLFNPDTIVFGGGVMKAKELFWSEMKKSVRDNALRASANDCSFLEAVLGDNTGVIGAIAVAIKG</sequence>
<dbReference type="RefSeq" id="WP_270452410.1">
    <property type="nucleotide sequence ID" value="NZ_JADPIE010000001.1"/>
</dbReference>
<evidence type="ECO:0000313" key="3">
    <source>
        <dbReference type="Proteomes" id="UP000621436"/>
    </source>
</evidence>
<comment type="caution">
    <text evidence="2">The sequence shown here is derived from an EMBL/GenBank/DDBJ whole genome shotgun (WGS) entry which is preliminary data.</text>
</comment>
<dbReference type="SUPFAM" id="SSF53067">
    <property type="entry name" value="Actin-like ATPase domain"/>
    <property type="match status" value="1"/>
</dbReference>
<keyword evidence="3" id="KW-1185">Reference proteome</keyword>
<dbReference type="PROSITE" id="PS01125">
    <property type="entry name" value="ROK"/>
    <property type="match status" value="1"/>
</dbReference>
<dbReference type="AlphaFoldDB" id="A0A931AN21"/>
<organism evidence="2 3">
    <name type="scientific">Halonatronomonas betaini</name>
    <dbReference type="NCBI Taxonomy" id="2778430"/>
    <lineage>
        <taxon>Bacteria</taxon>
        <taxon>Bacillati</taxon>
        <taxon>Bacillota</taxon>
        <taxon>Clostridia</taxon>
        <taxon>Halanaerobiales</taxon>
        <taxon>Halarsenatibacteraceae</taxon>
        <taxon>Halonatronomonas</taxon>
    </lineage>
</organism>
<reference evidence="2" key="1">
    <citation type="submission" date="2020-11" db="EMBL/GenBank/DDBJ databases">
        <title>Halonatronomonas betainensis gen. nov., sp. nov. a novel haloalkaliphilic representative of the family Halanaerobiacae capable of betaine degradation.</title>
        <authorList>
            <person name="Boltyanskaya Y."/>
            <person name="Kevbrin V."/>
            <person name="Detkova E."/>
            <person name="Grouzdev D.S."/>
            <person name="Koziaeva V."/>
            <person name="Zhilina T."/>
        </authorList>
    </citation>
    <scope>NUCLEOTIDE SEQUENCE</scope>
    <source>
        <strain evidence="2">Z-7014</strain>
    </source>
</reference>
<evidence type="ECO:0000313" key="2">
    <source>
        <dbReference type="EMBL" id="MBF8435742.1"/>
    </source>
</evidence>
<proteinExistence type="inferred from homology"/>
<dbReference type="Gene3D" id="3.30.420.40">
    <property type="match status" value="2"/>
</dbReference>
<dbReference type="Proteomes" id="UP000621436">
    <property type="component" value="Unassembled WGS sequence"/>
</dbReference>
<protein>
    <submittedName>
        <fullName evidence="2">ROK family protein</fullName>
    </submittedName>
</protein>
<name>A0A931AN21_9FIRM</name>
<comment type="similarity">
    <text evidence="1">Belongs to the ROK (NagC/XylR) family.</text>
</comment>
<dbReference type="PANTHER" id="PTHR18964">
    <property type="entry name" value="ROK (REPRESSOR, ORF, KINASE) FAMILY"/>
    <property type="match status" value="1"/>
</dbReference>
<dbReference type="InterPro" id="IPR000600">
    <property type="entry name" value="ROK"/>
</dbReference>
<dbReference type="Pfam" id="PF00480">
    <property type="entry name" value="ROK"/>
    <property type="match status" value="1"/>
</dbReference>
<dbReference type="InterPro" id="IPR043129">
    <property type="entry name" value="ATPase_NBD"/>
</dbReference>
<accession>A0A931AN21</accession>